<dbReference type="SUPFAM" id="SSF48403">
    <property type="entry name" value="Ankyrin repeat"/>
    <property type="match status" value="1"/>
</dbReference>
<keyword evidence="5" id="KW-0418">Kinase</keyword>
<dbReference type="OrthoDB" id="539213at2759"/>
<dbReference type="InterPro" id="IPR001245">
    <property type="entry name" value="Ser-Thr/Tyr_kinase_cat_dom"/>
</dbReference>
<evidence type="ECO:0000256" key="9">
    <source>
        <dbReference type="PROSITE-ProRule" id="PRU00023"/>
    </source>
</evidence>
<dbReference type="AlphaFoldDB" id="A0A8J4Q672"/>
<dbReference type="Pfam" id="PF12796">
    <property type="entry name" value="Ank_2"/>
    <property type="match status" value="1"/>
</dbReference>
<evidence type="ECO:0000313" key="11">
    <source>
        <dbReference type="EMBL" id="KAF2074741.1"/>
    </source>
</evidence>
<keyword evidence="4" id="KW-0547">Nucleotide-binding</keyword>
<keyword evidence="12" id="KW-1185">Reference proteome</keyword>
<feature type="domain" description="Protein kinase" evidence="10">
    <location>
        <begin position="253"/>
        <end position="535"/>
    </location>
</feature>
<dbReference type="InterPro" id="IPR036770">
    <property type="entry name" value="Ankyrin_rpt-contain_sf"/>
</dbReference>
<dbReference type="InterPro" id="IPR002110">
    <property type="entry name" value="Ankyrin_rpt"/>
</dbReference>
<dbReference type="SUPFAM" id="SSF56112">
    <property type="entry name" value="Protein kinase-like (PK-like)"/>
    <property type="match status" value="1"/>
</dbReference>
<dbReference type="InterPro" id="IPR011009">
    <property type="entry name" value="Kinase-like_dom_sf"/>
</dbReference>
<keyword evidence="3" id="KW-0808">Transferase</keyword>
<dbReference type="Gene3D" id="1.25.40.20">
    <property type="entry name" value="Ankyrin repeat-containing domain"/>
    <property type="match status" value="1"/>
</dbReference>
<evidence type="ECO:0000259" key="10">
    <source>
        <dbReference type="PROSITE" id="PS50011"/>
    </source>
</evidence>
<evidence type="ECO:0000256" key="5">
    <source>
        <dbReference type="ARBA" id="ARBA00022777"/>
    </source>
</evidence>
<evidence type="ECO:0000313" key="12">
    <source>
        <dbReference type="Proteomes" id="UP000695562"/>
    </source>
</evidence>
<dbReference type="SMART" id="SM00248">
    <property type="entry name" value="ANK"/>
    <property type="match status" value="4"/>
</dbReference>
<dbReference type="EC" id="2.7.11.1" evidence="2"/>
<sequence length="546" mass="63600">MDPAINRIIKKIKFNKKDLNGNTPLHLASLDYDEMVLGLFLNTKGICSYVNMENQDHNTPFHYFCEKSKPKSNIENLFKLYIQNNVKINSQNKFGETPLHKALLNTSNTAGNLVLHLLIQSGANVNLSNNKGETVLHYAIRLKKDKNVILEIIKAGIELDTIDSLCDLVEDKGPGDEVFKIFETFKWLKSLNLEDYFTQFLMADKRGPSIYFPKHVLEKFGISNANIQKINESCQEYRHRVQFIVPKKLLKSNLDKMVINEGEIEKISKIGFKRFKGKYNGNIVEIKKFEEITYHSDEYEKELLIMSSINSPYVVKFYGVSLDVDMKLVMEYCEKNNLYHVLENEPHQINWDRFFSFASQITKGIEYLQNMKPQIVCRRFKSLNILVTDQWECKISDYGFNNFDLSRPDKYGLLGDSFSHLSPEQFDRHPYSNKMDTYSFGIILWELLTTVLLGEYKIPYFEFTKNGTQFAEVYGIIIKIVKNDLRPKLPESCPIELNNLYKQCISKDPHKRPTCQDILSSLSQIECQYQQNPKLFNDLCIKKYKI</sequence>
<evidence type="ECO:0000256" key="8">
    <source>
        <dbReference type="ARBA" id="ARBA00048679"/>
    </source>
</evidence>
<comment type="similarity">
    <text evidence="1">Belongs to the protein kinase superfamily. TKL Ser/Thr protein kinase family.</text>
</comment>
<dbReference type="Gene3D" id="3.30.200.20">
    <property type="entry name" value="Phosphorylase Kinase, domain 1"/>
    <property type="match status" value="1"/>
</dbReference>
<dbReference type="PROSITE" id="PS50011">
    <property type="entry name" value="PROTEIN_KINASE_DOM"/>
    <property type="match status" value="1"/>
</dbReference>
<feature type="repeat" description="ANK" evidence="9">
    <location>
        <begin position="131"/>
        <end position="164"/>
    </location>
</feature>
<proteinExistence type="inferred from homology"/>
<dbReference type="Pfam" id="PF07714">
    <property type="entry name" value="PK_Tyr_Ser-Thr"/>
    <property type="match status" value="1"/>
</dbReference>
<evidence type="ECO:0000256" key="1">
    <source>
        <dbReference type="ARBA" id="ARBA00005843"/>
    </source>
</evidence>
<evidence type="ECO:0000256" key="4">
    <source>
        <dbReference type="ARBA" id="ARBA00022741"/>
    </source>
</evidence>
<dbReference type="GO" id="GO:0005524">
    <property type="term" value="F:ATP binding"/>
    <property type="evidence" value="ECO:0007669"/>
    <property type="project" value="UniProtKB-KW"/>
</dbReference>
<dbReference type="Gene3D" id="1.10.510.10">
    <property type="entry name" value="Transferase(Phosphotransferase) domain 1"/>
    <property type="match status" value="1"/>
</dbReference>
<dbReference type="PANTHER" id="PTHR44329:SF288">
    <property type="entry name" value="MITOGEN-ACTIVATED PROTEIN KINASE KINASE KINASE 20"/>
    <property type="match status" value="1"/>
</dbReference>
<evidence type="ECO:0000256" key="3">
    <source>
        <dbReference type="ARBA" id="ARBA00022679"/>
    </source>
</evidence>
<dbReference type="Proteomes" id="UP000695562">
    <property type="component" value="Unassembled WGS sequence"/>
</dbReference>
<dbReference type="PANTHER" id="PTHR44329">
    <property type="entry name" value="SERINE/THREONINE-PROTEIN KINASE TNNI3K-RELATED"/>
    <property type="match status" value="1"/>
</dbReference>
<comment type="catalytic activity">
    <reaction evidence="7">
        <text>L-threonyl-[protein] + ATP = O-phospho-L-threonyl-[protein] + ADP + H(+)</text>
        <dbReference type="Rhea" id="RHEA:46608"/>
        <dbReference type="Rhea" id="RHEA-COMP:11060"/>
        <dbReference type="Rhea" id="RHEA-COMP:11605"/>
        <dbReference type="ChEBI" id="CHEBI:15378"/>
        <dbReference type="ChEBI" id="CHEBI:30013"/>
        <dbReference type="ChEBI" id="CHEBI:30616"/>
        <dbReference type="ChEBI" id="CHEBI:61977"/>
        <dbReference type="ChEBI" id="CHEBI:456216"/>
        <dbReference type="EC" id="2.7.11.1"/>
    </reaction>
</comment>
<protein>
    <recommendedName>
        <fullName evidence="2">non-specific serine/threonine protein kinase</fullName>
        <ecNumber evidence="2">2.7.11.1</ecNumber>
    </recommendedName>
</protein>
<evidence type="ECO:0000256" key="6">
    <source>
        <dbReference type="ARBA" id="ARBA00022840"/>
    </source>
</evidence>
<keyword evidence="6" id="KW-0067">ATP-binding</keyword>
<dbReference type="InterPro" id="IPR051681">
    <property type="entry name" value="Ser/Thr_Kinases-Pseudokinases"/>
</dbReference>
<comment type="catalytic activity">
    <reaction evidence="8">
        <text>L-seryl-[protein] + ATP = O-phospho-L-seryl-[protein] + ADP + H(+)</text>
        <dbReference type="Rhea" id="RHEA:17989"/>
        <dbReference type="Rhea" id="RHEA-COMP:9863"/>
        <dbReference type="Rhea" id="RHEA-COMP:11604"/>
        <dbReference type="ChEBI" id="CHEBI:15378"/>
        <dbReference type="ChEBI" id="CHEBI:29999"/>
        <dbReference type="ChEBI" id="CHEBI:30616"/>
        <dbReference type="ChEBI" id="CHEBI:83421"/>
        <dbReference type="ChEBI" id="CHEBI:456216"/>
        <dbReference type="EC" id="2.7.11.1"/>
    </reaction>
</comment>
<feature type="repeat" description="ANK" evidence="9">
    <location>
        <begin position="94"/>
        <end position="130"/>
    </location>
</feature>
<evidence type="ECO:0000256" key="7">
    <source>
        <dbReference type="ARBA" id="ARBA00047899"/>
    </source>
</evidence>
<dbReference type="EMBL" id="AJWJ01000132">
    <property type="protein sequence ID" value="KAF2074741.1"/>
    <property type="molecule type" value="Genomic_DNA"/>
</dbReference>
<reference evidence="11" key="1">
    <citation type="submission" date="2020-01" db="EMBL/GenBank/DDBJ databases">
        <title>Development of genomics and gene disruption for Polysphondylium violaceum indicates a role for the polyketide synthase stlB in stalk morphogenesis.</title>
        <authorList>
            <person name="Narita B."/>
            <person name="Kawabe Y."/>
            <person name="Kin K."/>
            <person name="Saito T."/>
            <person name="Gibbs R."/>
            <person name="Kuspa A."/>
            <person name="Muzny D."/>
            <person name="Queller D."/>
            <person name="Richards S."/>
            <person name="Strassman J."/>
            <person name="Sucgang R."/>
            <person name="Worley K."/>
            <person name="Schaap P."/>
        </authorList>
    </citation>
    <scope>NUCLEOTIDE SEQUENCE</scope>
    <source>
        <strain evidence="11">QSvi11</strain>
    </source>
</reference>
<dbReference type="PIRSF" id="PIRSF000654">
    <property type="entry name" value="Integrin-linked_kinase"/>
    <property type="match status" value="1"/>
</dbReference>
<comment type="caution">
    <text evidence="11">The sequence shown here is derived from an EMBL/GenBank/DDBJ whole genome shotgun (WGS) entry which is preliminary data.</text>
</comment>
<evidence type="ECO:0000256" key="2">
    <source>
        <dbReference type="ARBA" id="ARBA00012513"/>
    </source>
</evidence>
<accession>A0A8J4Q672</accession>
<name>A0A8J4Q672_9MYCE</name>
<dbReference type="PROSITE" id="PS50297">
    <property type="entry name" value="ANK_REP_REGION"/>
    <property type="match status" value="1"/>
</dbReference>
<gene>
    <name evidence="11" type="ORF">CYY_003973</name>
</gene>
<organism evidence="11 12">
    <name type="scientific">Polysphondylium violaceum</name>
    <dbReference type="NCBI Taxonomy" id="133409"/>
    <lineage>
        <taxon>Eukaryota</taxon>
        <taxon>Amoebozoa</taxon>
        <taxon>Evosea</taxon>
        <taxon>Eumycetozoa</taxon>
        <taxon>Dictyostelia</taxon>
        <taxon>Dictyosteliales</taxon>
        <taxon>Dictyosteliaceae</taxon>
        <taxon>Polysphondylium</taxon>
    </lineage>
</organism>
<dbReference type="GO" id="GO:0004674">
    <property type="term" value="F:protein serine/threonine kinase activity"/>
    <property type="evidence" value="ECO:0007669"/>
    <property type="project" value="UniProtKB-EC"/>
</dbReference>
<keyword evidence="9" id="KW-0040">ANK repeat</keyword>
<dbReference type="PROSITE" id="PS50088">
    <property type="entry name" value="ANK_REPEAT"/>
    <property type="match status" value="2"/>
</dbReference>
<dbReference type="InterPro" id="IPR000719">
    <property type="entry name" value="Prot_kinase_dom"/>
</dbReference>